<comment type="caution">
    <text evidence="1">The sequence shown here is derived from an EMBL/GenBank/DDBJ whole genome shotgun (WGS) entry which is preliminary data.</text>
</comment>
<protein>
    <submittedName>
        <fullName evidence="1">Uncharacterized protein</fullName>
    </submittedName>
</protein>
<sequence length="91" mass="9559">MKKQKLGLNKLNLAKSKIAELNSHNAKGGWNTASTNPDCLATGIYDGCEVTGNCNTANHCGNTNNGCQTNGCSNGCGNTQTREIISCYEAC</sequence>
<dbReference type="AlphaFoldDB" id="A9DQ73"/>
<gene>
    <name evidence="1" type="ORF">KAOT1_15548</name>
</gene>
<accession>A9DQ73</accession>
<organism evidence="1 2">
    <name type="scientific">Kordia algicida OT-1</name>
    <dbReference type="NCBI Taxonomy" id="391587"/>
    <lineage>
        <taxon>Bacteria</taxon>
        <taxon>Pseudomonadati</taxon>
        <taxon>Bacteroidota</taxon>
        <taxon>Flavobacteriia</taxon>
        <taxon>Flavobacteriales</taxon>
        <taxon>Flavobacteriaceae</taxon>
        <taxon>Kordia</taxon>
    </lineage>
</organism>
<keyword evidence="2" id="KW-1185">Reference proteome</keyword>
<name>A9DQ73_9FLAO</name>
<evidence type="ECO:0000313" key="1">
    <source>
        <dbReference type="EMBL" id="EDP96591.1"/>
    </source>
</evidence>
<dbReference type="OrthoDB" id="1453625at2"/>
<evidence type="ECO:0000313" key="2">
    <source>
        <dbReference type="Proteomes" id="UP000002945"/>
    </source>
</evidence>
<reference evidence="1 2" key="1">
    <citation type="journal article" date="2011" name="J. Bacteriol.">
        <title>Genome sequence of the algicidal bacterium Kordia algicida OT-1.</title>
        <authorList>
            <person name="Lee H.S."/>
            <person name="Kang S.G."/>
            <person name="Kwon K.K."/>
            <person name="Lee J.H."/>
            <person name="Kim S.J."/>
        </authorList>
    </citation>
    <scope>NUCLEOTIDE SEQUENCE [LARGE SCALE GENOMIC DNA]</scope>
    <source>
        <strain evidence="1 2">OT-1</strain>
    </source>
</reference>
<dbReference type="HOGENOM" id="CLU_2423098_0_0_10"/>
<dbReference type="RefSeq" id="WP_007095647.1">
    <property type="nucleotide sequence ID" value="NZ_CP142125.1"/>
</dbReference>
<dbReference type="EMBL" id="ABIB01000003">
    <property type="protein sequence ID" value="EDP96591.1"/>
    <property type="molecule type" value="Genomic_DNA"/>
</dbReference>
<proteinExistence type="predicted"/>
<dbReference type="Proteomes" id="UP000002945">
    <property type="component" value="Unassembled WGS sequence"/>
</dbReference>